<organism evidence="2 3">
    <name type="scientific">Nepenthes gracilis</name>
    <name type="common">Slender pitcher plant</name>
    <dbReference type="NCBI Taxonomy" id="150966"/>
    <lineage>
        <taxon>Eukaryota</taxon>
        <taxon>Viridiplantae</taxon>
        <taxon>Streptophyta</taxon>
        <taxon>Embryophyta</taxon>
        <taxon>Tracheophyta</taxon>
        <taxon>Spermatophyta</taxon>
        <taxon>Magnoliopsida</taxon>
        <taxon>eudicotyledons</taxon>
        <taxon>Gunneridae</taxon>
        <taxon>Pentapetalae</taxon>
        <taxon>Caryophyllales</taxon>
        <taxon>Nepenthaceae</taxon>
        <taxon>Nepenthes</taxon>
    </lineage>
</organism>
<proteinExistence type="predicted"/>
<accession>A0AAD3RYK0</accession>
<feature type="region of interest" description="Disordered" evidence="1">
    <location>
        <begin position="58"/>
        <end position="82"/>
    </location>
</feature>
<keyword evidence="3" id="KW-1185">Reference proteome</keyword>
<gene>
    <name evidence="2" type="ORF">Nepgr_002684</name>
</gene>
<dbReference type="EMBL" id="BSYO01000002">
    <property type="protein sequence ID" value="GMH00845.1"/>
    <property type="molecule type" value="Genomic_DNA"/>
</dbReference>
<evidence type="ECO:0000313" key="2">
    <source>
        <dbReference type="EMBL" id="GMH00845.1"/>
    </source>
</evidence>
<reference evidence="2" key="1">
    <citation type="submission" date="2023-05" db="EMBL/GenBank/DDBJ databases">
        <title>Nepenthes gracilis genome sequencing.</title>
        <authorList>
            <person name="Fukushima K."/>
        </authorList>
    </citation>
    <scope>NUCLEOTIDE SEQUENCE</scope>
    <source>
        <strain evidence="2">SING2019-196</strain>
    </source>
</reference>
<sequence>MSLRSSVGRDSSLEEQKSLPQIVVDALMCGCPQQENIKVELHPASEAAIIILKAADETGPVSAPSKALDSSSHRDHSNRRDQSISHGIIRLCLSRTTREDTLASAKYKAKQLRPKRANASSILLSMQLQQN</sequence>
<dbReference type="AlphaFoldDB" id="A0AAD3RYK0"/>
<name>A0AAD3RYK0_NEPGR</name>
<protein>
    <submittedName>
        <fullName evidence="2">Uncharacterized protein</fullName>
    </submittedName>
</protein>
<comment type="caution">
    <text evidence="2">The sequence shown here is derived from an EMBL/GenBank/DDBJ whole genome shotgun (WGS) entry which is preliminary data.</text>
</comment>
<evidence type="ECO:0000313" key="3">
    <source>
        <dbReference type="Proteomes" id="UP001279734"/>
    </source>
</evidence>
<dbReference type="Proteomes" id="UP001279734">
    <property type="component" value="Unassembled WGS sequence"/>
</dbReference>
<evidence type="ECO:0000256" key="1">
    <source>
        <dbReference type="SAM" id="MobiDB-lite"/>
    </source>
</evidence>
<feature type="compositionally biased region" description="Basic and acidic residues" evidence="1">
    <location>
        <begin position="71"/>
        <end position="82"/>
    </location>
</feature>